<keyword evidence="12" id="KW-0547">Nucleotide-binding</keyword>
<protein>
    <recommendedName>
        <fullName evidence="16">Adenosylcobinamide kinase</fullName>
        <ecNumber evidence="8">2.7.1.156</ecNumber>
        <ecNumber evidence="9">2.7.7.62</ecNumber>
    </recommendedName>
    <alternativeName>
        <fullName evidence="17">Adenosylcobinamide-phosphate guanylyltransferase</fullName>
    </alternativeName>
</protein>
<evidence type="ECO:0000256" key="16">
    <source>
        <dbReference type="ARBA" id="ARBA00029570"/>
    </source>
</evidence>
<keyword evidence="19" id="KW-1185">Reference proteome</keyword>
<evidence type="ECO:0000256" key="7">
    <source>
        <dbReference type="ARBA" id="ARBA00007490"/>
    </source>
</evidence>
<evidence type="ECO:0000256" key="1">
    <source>
        <dbReference type="ARBA" id="ARBA00000312"/>
    </source>
</evidence>
<comment type="caution">
    <text evidence="18">The sequence shown here is derived from an EMBL/GenBank/DDBJ whole genome shotgun (WGS) entry which is preliminary data.</text>
</comment>
<proteinExistence type="inferred from homology"/>
<keyword evidence="18" id="KW-0548">Nucleotidyltransferase</keyword>
<evidence type="ECO:0000256" key="4">
    <source>
        <dbReference type="ARBA" id="ARBA00003889"/>
    </source>
</evidence>
<name>A0ABW2PUJ1_9BACL</name>
<evidence type="ECO:0000256" key="15">
    <source>
        <dbReference type="ARBA" id="ARBA00023134"/>
    </source>
</evidence>
<evidence type="ECO:0000256" key="13">
    <source>
        <dbReference type="ARBA" id="ARBA00022777"/>
    </source>
</evidence>
<evidence type="ECO:0000256" key="11">
    <source>
        <dbReference type="ARBA" id="ARBA00022679"/>
    </source>
</evidence>
<keyword evidence="15" id="KW-0342">GTP-binding</keyword>
<dbReference type="Proteomes" id="UP001596505">
    <property type="component" value="Unassembled WGS sequence"/>
</dbReference>
<dbReference type="PANTHER" id="PTHR34848:SF1">
    <property type="entry name" value="BIFUNCTIONAL ADENOSYLCOBALAMIN BIOSYNTHESIS PROTEIN COBU"/>
    <property type="match status" value="1"/>
</dbReference>
<dbReference type="EMBL" id="JBHTCO010000003">
    <property type="protein sequence ID" value="MFC7391940.1"/>
    <property type="molecule type" value="Genomic_DNA"/>
</dbReference>
<evidence type="ECO:0000256" key="2">
    <source>
        <dbReference type="ARBA" id="ARBA00000711"/>
    </source>
</evidence>
<dbReference type="Gene3D" id="3.40.50.300">
    <property type="entry name" value="P-loop containing nucleotide triphosphate hydrolases"/>
    <property type="match status" value="1"/>
</dbReference>
<sequence>MEIHMLVFISGGVRSGKSSWAERLAVSKVLQLGNGRLNYIATAVRTDKEMAERITHHQKKRSADGFQWRTWEQPERIEKIANNFTEQDVVLLDCLTTLVNNEFFSFYKNQSVLKTRIEAIISGIKQMKARAALVVVVSNELFQDITDYNPFVLDYLKTLGYLHQTIVKIAGAAYLLEFGRARLMKGGEDRERDHDTGNRI</sequence>
<reference evidence="19" key="1">
    <citation type="journal article" date="2019" name="Int. J. Syst. Evol. Microbiol.">
        <title>The Global Catalogue of Microorganisms (GCM) 10K type strain sequencing project: providing services to taxonomists for standard genome sequencing and annotation.</title>
        <authorList>
            <consortium name="The Broad Institute Genomics Platform"/>
            <consortium name="The Broad Institute Genome Sequencing Center for Infectious Disease"/>
            <person name="Wu L."/>
            <person name="Ma J."/>
        </authorList>
    </citation>
    <scope>NUCLEOTIDE SEQUENCE [LARGE SCALE GENOMIC DNA]</scope>
    <source>
        <strain evidence="19">CGMCC 1.16305</strain>
    </source>
</reference>
<evidence type="ECO:0000256" key="14">
    <source>
        <dbReference type="ARBA" id="ARBA00022840"/>
    </source>
</evidence>
<keyword evidence="10" id="KW-0169">Cobalamin biosynthesis</keyword>
<dbReference type="Pfam" id="PF02283">
    <property type="entry name" value="CobU"/>
    <property type="match status" value="1"/>
</dbReference>
<dbReference type="PIRSF" id="PIRSF006135">
    <property type="entry name" value="CobU"/>
    <property type="match status" value="1"/>
</dbReference>
<evidence type="ECO:0000256" key="5">
    <source>
        <dbReference type="ARBA" id="ARBA00004692"/>
    </source>
</evidence>
<comment type="similarity">
    <text evidence="7">Belongs to the CobU/CobP family.</text>
</comment>
<dbReference type="PANTHER" id="PTHR34848">
    <property type="match status" value="1"/>
</dbReference>
<dbReference type="EC" id="2.7.7.62" evidence="9"/>
<dbReference type="SUPFAM" id="SSF52540">
    <property type="entry name" value="P-loop containing nucleoside triphosphate hydrolases"/>
    <property type="match status" value="1"/>
</dbReference>
<comment type="function">
    <text evidence="4">Catalyzes ATP-dependent phosphorylation of adenosylcobinamide and addition of GMP to adenosylcobinamide phosphate.</text>
</comment>
<evidence type="ECO:0000256" key="17">
    <source>
        <dbReference type="ARBA" id="ARBA00030571"/>
    </source>
</evidence>
<evidence type="ECO:0000313" key="18">
    <source>
        <dbReference type="EMBL" id="MFC7391940.1"/>
    </source>
</evidence>
<comment type="catalytic activity">
    <reaction evidence="3">
        <text>adenosylcob(III)inamide + GTP = adenosylcob(III)inamide phosphate + GDP + H(+)</text>
        <dbReference type="Rhea" id="RHEA:15765"/>
        <dbReference type="ChEBI" id="CHEBI:2480"/>
        <dbReference type="ChEBI" id="CHEBI:15378"/>
        <dbReference type="ChEBI" id="CHEBI:37565"/>
        <dbReference type="ChEBI" id="CHEBI:58189"/>
        <dbReference type="ChEBI" id="CHEBI:58502"/>
        <dbReference type="EC" id="2.7.1.156"/>
    </reaction>
</comment>
<comment type="pathway">
    <text evidence="5">Cofactor biosynthesis; adenosylcobalamin biosynthesis; adenosylcobalamin from cob(II)yrinate a,c-diamide: step 6/7.</text>
</comment>
<keyword evidence="14" id="KW-0067">ATP-binding</keyword>
<keyword evidence="11" id="KW-0808">Transferase</keyword>
<comment type="catalytic activity">
    <reaction evidence="2">
        <text>adenosylcob(III)inamide phosphate + GTP + H(+) = adenosylcob(III)inamide-GDP + diphosphate</text>
        <dbReference type="Rhea" id="RHEA:22712"/>
        <dbReference type="ChEBI" id="CHEBI:15378"/>
        <dbReference type="ChEBI" id="CHEBI:33019"/>
        <dbReference type="ChEBI" id="CHEBI:37565"/>
        <dbReference type="ChEBI" id="CHEBI:58502"/>
        <dbReference type="ChEBI" id="CHEBI:60487"/>
        <dbReference type="EC" id="2.7.7.62"/>
    </reaction>
</comment>
<dbReference type="GO" id="GO:0016779">
    <property type="term" value="F:nucleotidyltransferase activity"/>
    <property type="evidence" value="ECO:0007669"/>
    <property type="project" value="UniProtKB-KW"/>
</dbReference>
<evidence type="ECO:0000256" key="6">
    <source>
        <dbReference type="ARBA" id="ARBA00005159"/>
    </source>
</evidence>
<dbReference type="EC" id="2.7.1.156" evidence="8"/>
<evidence type="ECO:0000256" key="10">
    <source>
        <dbReference type="ARBA" id="ARBA00022573"/>
    </source>
</evidence>
<organism evidence="18 19">
    <name type="scientific">Scopulibacillus cellulosilyticus</name>
    <dbReference type="NCBI Taxonomy" id="2665665"/>
    <lineage>
        <taxon>Bacteria</taxon>
        <taxon>Bacillati</taxon>
        <taxon>Bacillota</taxon>
        <taxon>Bacilli</taxon>
        <taxon>Bacillales</taxon>
        <taxon>Sporolactobacillaceae</taxon>
        <taxon>Scopulibacillus</taxon>
    </lineage>
</organism>
<comment type="catalytic activity">
    <reaction evidence="1">
        <text>adenosylcob(III)inamide + ATP = adenosylcob(III)inamide phosphate + ADP + H(+)</text>
        <dbReference type="Rhea" id="RHEA:15769"/>
        <dbReference type="ChEBI" id="CHEBI:2480"/>
        <dbReference type="ChEBI" id="CHEBI:15378"/>
        <dbReference type="ChEBI" id="CHEBI:30616"/>
        <dbReference type="ChEBI" id="CHEBI:58502"/>
        <dbReference type="ChEBI" id="CHEBI:456216"/>
        <dbReference type="EC" id="2.7.1.156"/>
    </reaction>
</comment>
<dbReference type="InterPro" id="IPR027417">
    <property type="entry name" value="P-loop_NTPase"/>
</dbReference>
<comment type="pathway">
    <text evidence="6">Cofactor biosynthesis; adenosylcobalamin biosynthesis; adenosylcobalamin from cob(II)yrinate a,c-diamide: step 5/7.</text>
</comment>
<evidence type="ECO:0000256" key="12">
    <source>
        <dbReference type="ARBA" id="ARBA00022741"/>
    </source>
</evidence>
<evidence type="ECO:0000313" key="19">
    <source>
        <dbReference type="Proteomes" id="UP001596505"/>
    </source>
</evidence>
<gene>
    <name evidence="18" type="ORF">ACFQRG_02880</name>
</gene>
<dbReference type="InterPro" id="IPR003203">
    <property type="entry name" value="CobU/CobP"/>
</dbReference>
<accession>A0ABW2PUJ1</accession>
<evidence type="ECO:0000256" key="9">
    <source>
        <dbReference type="ARBA" id="ARBA00012523"/>
    </source>
</evidence>
<dbReference type="GO" id="GO:0016301">
    <property type="term" value="F:kinase activity"/>
    <property type="evidence" value="ECO:0007669"/>
    <property type="project" value="UniProtKB-KW"/>
</dbReference>
<dbReference type="CDD" id="cd00544">
    <property type="entry name" value="CobU"/>
    <property type="match status" value="1"/>
</dbReference>
<evidence type="ECO:0000256" key="8">
    <source>
        <dbReference type="ARBA" id="ARBA00012016"/>
    </source>
</evidence>
<keyword evidence="13 18" id="KW-0418">Kinase</keyword>
<evidence type="ECO:0000256" key="3">
    <source>
        <dbReference type="ARBA" id="ARBA00001522"/>
    </source>
</evidence>